<evidence type="ECO:0000313" key="10">
    <source>
        <dbReference type="EMBL" id="SFS33893.1"/>
    </source>
</evidence>
<dbReference type="Gene3D" id="1.20.1720.10">
    <property type="entry name" value="Multidrug resistance protein D"/>
    <property type="match status" value="1"/>
</dbReference>
<dbReference type="Proteomes" id="UP000199312">
    <property type="component" value="Unassembled WGS sequence"/>
</dbReference>
<feature type="transmembrane region" description="Helical" evidence="8">
    <location>
        <begin position="40"/>
        <end position="65"/>
    </location>
</feature>
<evidence type="ECO:0000259" key="9">
    <source>
        <dbReference type="PROSITE" id="PS50850"/>
    </source>
</evidence>
<comment type="similarity">
    <text evidence="2">Belongs to the major facilitator superfamily. Bcr/CmlA family.</text>
</comment>
<dbReference type="InterPro" id="IPR004812">
    <property type="entry name" value="Efflux_drug-R_Bcr/CmlA"/>
</dbReference>
<dbReference type="GO" id="GO:0042910">
    <property type="term" value="F:xenobiotic transmembrane transporter activity"/>
    <property type="evidence" value="ECO:0007669"/>
    <property type="project" value="InterPro"/>
</dbReference>
<sequence length="428" mass="47444">MQITNSYEAIVYINYKISFQLQQLLYICSMQKKIPSQFEFIALMASLMSIVALAIDALLPALNFIGFTIGTSESADNQLLITMIFLGLGIGPLLFGPISDTIGRKPIVYLGFGIFIIASLICVSATSLEVMVFGRILQGIGLSAPRTISIAMVRDTFSGDYMARIMSFITVVFILVPIVAPAMGQFILNHYNWQAIFYIQLIFSVLITFWFWKRQPETLAIENRVKFSKYVFVNGLKEIYKSKATVGFTVISGFITGSFMVYLSTSQHIFQEQYLLMDEFPYIFAGLAIAIGTATFLNGTLVIKYGMEKLVTIALFSFFSVSLLYVILFYNTSNPPIYILLIFFGLQFFSIGFLFGNLRALAMQPVGHIAGIGAAITGFISTIMAVPISIFIGKFTATTALPIFVGFSICGFLSVLLLLYLKASKKNV</sequence>
<feature type="transmembrane region" description="Helical" evidence="8">
    <location>
        <begin position="132"/>
        <end position="153"/>
    </location>
</feature>
<evidence type="ECO:0000256" key="7">
    <source>
        <dbReference type="ARBA" id="ARBA00023136"/>
    </source>
</evidence>
<feature type="transmembrane region" description="Helical" evidence="8">
    <location>
        <begin position="244"/>
        <end position="262"/>
    </location>
</feature>
<keyword evidence="3" id="KW-0813">Transport</keyword>
<keyword evidence="6 8" id="KW-1133">Transmembrane helix</keyword>
<accession>A0A1I6P153</accession>
<organism evidence="10 11">
    <name type="scientific">Lutibacter maritimus</name>
    <dbReference type="NCBI Taxonomy" id="593133"/>
    <lineage>
        <taxon>Bacteria</taxon>
        <taxon>Pseudomonadati</taxon>
        <taxon>Bacteroidota</taxon>
        <taxon>Flavobacteriia</taxon>
        <taxon>Flavobacteriales</taxon>
        <taxon>Flavobacteriaceae</taxon>
        <taxon>Lutibacter</taxon>
    </lineage>
</organism>
<keyword evidence="5 8" id="KW-0812">Transmembrane</keyword>
<protein>
    <submittedName>
        <fullName evidence="10">MFS transporter, DHA1 family, bicyclomycin/chloramphenicol resistance protein</fullName>
    </submittedName>
</protein>
<dbReference type="PANTHER" id="PTHR23502">
    <property type="entry name" value="MAJOR FACILITATOR SUPERFAMILY"/>
    <property type="match status" value="1"/>
</dbReference>
<dbReference type="SUPFAM" id="SSF103473">
    <property type="entry name" value="MFS general substrate transporter"/>
    <property type="match status" value="1"/>
</dbReference>
<evidence type="ECO:0000256" key="5">
    <source>
        <dbReference type="ARBA" id="ARBA00022692"/>
    </source>
</evidence>
<evidence type="ECO:0000256" key="3">
    <source>
        <dbReference type="ARBA" id="ARBA00022448"/>
    </source>
</evidence>
<dbReference type="GO" id="GO:0005886">
    <property type="term" value="C:plasma membrane"/>
    <property type="evidence" value="ECO:0007669"/>
    <property type="project" value="UniProtKB-SubCell"/>
</dbReference>
<evidence type="ECO:0000256" key="1">
    <source>
        <dbReference type="ARBA" id="ARBA00004651"/>
    </source>
</evidence>
<feature type="transmembrane region" description="Helical" evidence="8">
    <location>
        <begin position="107"/>
        <end position="126"/>
    </location>
</feature>
<gene>
    <name evidence="10" type="ORF">SAMN04488006_0794</name>
</gene>
<feature type="transmembrane region" description="Helical" evidence="8">
    <location>
        <begin position="399"/>
        <end position="421"/>
    </location>
</feature>
<keyword evidence="7 8" id="KW-0472">Membrane</keyword>
<feature type="transmembrane region" description="Helical" evidence="8">
    <location>
        <begin position="165"/>
        <end position="187"/>
    </location>
</feature>
<dbReference type="PROSITE" id="PS50850">
    <property type="entry name" value="MFS"/>
    <property type="match status" value="1"/>
</dbReference>
<evidence type="ECO:0000256" key="4">
    <source>
        <dbReference type="ARBA" id="ARBA00022475"/>
    </source>
</evidence>
<feature type="transmembrane region" description="Helical" evidence="8">
    <location>
        <begin position="310"/>
        <end position="331"/>
    </location>
</feature>
<feature type="domain" description="Major facilitator superfamily (MFS) profile" evidence="9">
    <location>
        <begin position="38"/>
        <end position="426"/>
    </location>
</feature>
<dbReference type="PANTHER" id="PTHR23502:SF132">
    <property type="entry name" value="POLYAMINE TRANSPORTER 2-RELATED"/>
    <property type="match status" value="1"/>
</dbReference>
<dbReference type="Pfam" id="PF07690">
    <property type="entry name" value="MFS_1"/>
    <property type="match status" value="1"/>
</dbReference>
<feature type="transmembrane region" description="Helical" evidence="8">
    <location>
        <begin position="282"/>
        <end position="303"/>
    </location>
</feature>
<dbReference type="InterPro" id="IPR020846">
    <property type="entry name" value="MFS_dom"/>
</dbReference>
<dbReference type="NCBIfam" id="TIGR00710">
    <property type="entry name" value="efflux_Bcr_CflA"/>
    <property type="match status" value="1"/>
</dbReference>
<name>A0A1I6P153_9FLAO</name>
<reference evidence="11" key="1">
    <citation type="submission" date="2016-10" db="EMBL/GenBank/DDBJ databases">
        <authorList>
            <person name="Varghese N."/>
            <person name="Submissions S."/>
        </authorList>
    </citation>
    <scope>NUCLEOTIDE SEQUENCE [LARGE SCALE GENOMIC DNA]</scope>
    <source>
        <strain evidence="11">DSM 24450</strain>
    </source>
</reference>
<dbReference type="AlphaFoldDB" id="A0A1I6P153"/>
<dbReference type="InterPro" id="IPR011701">
    <property type="entry name" value="MFS"/>
</dbReference>
<feature type="transmembrane region" description="Helical" evidence="8">
    <location>
        <begin position="337"/>
        <end position="358"/>
    </location>
</feature>
<dbReference type="GO" id="GO:1990961">
    <property type="term" value="P:xenobiotic detoxification by transmembrane export across the plasma membrane"/>
    <property type="evidence" value="ECO:0007669"/>
    <property type="project" value="InterPro"/>
</dbReference>
<keyword evidence="4" id="KW-1003">Cell membrane</keyword>
<comment type="subcellular location">
    <subcellularLocation>
        <location evidence="1">Cell membrane</location>
        <topology evidence="1">Multi-pass membrane protein</topology>
    </subcellularLocation>
</comment>
<feature type="transmembrane region" description="Helical" evidence="8">
    <location>
        <begin position="77"/>
        <end position="95"/>
    </location>
</feature>
<dbReference type="CDD" id="cd17320">
    <property type="entry name" value="MFS_MdfA_MDR_like"/>
    <property type="match status" value="1"/>
</dbReference>
<proteinExistence type="inferred from homology"/>
<feature type="transmembrane region" description="Helical" evidence="8">
    <location>
        <begin position="370"/>
        <end position="393"/>
    </location>
</feature>
<evidence type="ECO:0000256" key="6">
    <source>
        <dbReference type="ARBA" id="ARBA00022989"/>
    </source>
</evidence>
<evidence type="ECO:0000256" key="2">
    <source>
        <dbReference type="ARBA" id="ARBA00006236"/>
    </source>
</evidence>
<evidence type="ECO:0000313" key="11">
    <source>
        <dbReference type="Proteomes" id="UP000199312"/>
    </source>
</evidence>
<keyword evidence="11" id="KW-1185">Reference proteome</keyword>
<dbReference type="STRING" id="593133.SAMN04488006_0794"/>
<dbReference type="EMBL" id="FOZP01000001">
    <property type="protein sequence ID" value="SFS33893.1"/>
    <property type="molecule type" value="Genomic_DNA"/>
</dbReference>
<evidence type="ECO:0000256" key="8">
    <source>
        <dbReference type="SAM" id="Phobius"/>
    </source>
</evidence>
<dbReference type="InterPro" id="IPR036259">
    <property type="entry name" value="MFS_trans_sf"/>
</dbReference>
<feature type="transmembrane region" description="Helical" evidence="8">
    <location>
        <begin position="193"/>
        <end position="212"/>
    </location>
</feature>